<dbReference type="SUPFAM" id="SSF52540">
    <property type="entry name" value="P-loop containing nucleoside triphosphate hydrolases"/>
    <property type="match status" value="1"/>
</dbReference>
<accession>A0A9D5WVG1</accession>
<sequence>MADTYISLIKATKWVDLSDEHKQLRTSLENDIATACCGKGYNQPIMLQGAFGIGKTTTLNYLFHYAWEVLKVPTFHILLSDLVEVVKKAALEQGVEKIQNELLAKIIKNVLDDQINKLKTEDWSTLTNLWFPDFTSMDEDVPLSLDDYLVDFAPIQIDADIDETTKNAFDKGFTKDVILDAISSSNKPLLLIDEFESRFTDLKNVVTSSGGGILRALFDQVVSSKPFYLIIGNGPGSAYEISKEQGTEDSTDNEAAGNRRLKPKQIPFPTIKLLQQKFMHNEPKGYVNFIWWVSRCRPGQIQRLHDSLNYDNCSQLDFSDFITKPIFSEPIDGTGNDAVKYLKTEYFNEIDSRLWKHMGEWLLNFEPCTYKINRDDREALMSCPDTFFVSEDLVEADKILVALQKDLSCYLKEKQDLGFYPRVDYLKNIHKYFTYVLSACSDKDGNVIFKTPNKRFEESFANAFAIPLFEIVYDLISQYEDDNDTGFKQTKDFVLDCIKWTEKAIENRDLNLKYNETFRLYEDSYCNLRPDSEVHIQFSLNAVRNMIEQPVGDPRLKYKDIALENLLNEIPMAKAGVVFAQKNNCRILFIPQFEEDRISSYIVRVKQYVISNMPNLLHRGKDTMKIVFLGNYDDIDGLRKELLRDANDELSPIGKMSKLSIDTFDSYNFNFGSRTCDFIDSVVKITIIGAYKDEFTSLLSDGSYDIEDSIHKIGTSAWSTRKEDRRTIEHYSKLVLEGDNSTIDTIEKDAKSSFLNSMEQLICPVDRYNDYSNFELSTLFDETTQTYEPLSKFVCLLYIIEHAGKETISSSLLDFLRIVGQRSSRLYFEAKTEESSVHESYHLDEIYKILNDTERTSRLLKNVDIDSDFYKSLSAFTSMLVDESLRANLTHSFISFIRNDIANHWISEYNSVMSSYSSSEGDILMRLTYAIASAKLVDYEKLRKETAERLDSVSQHIQEKRTQIIESLSDIKDDLFPIGTRRVGDPLAGYLQIIQSVLNLCRLIKKELVEDGTSLSTYLLLETISWRIENMKTSINTLCSQVVDLSKRLTQKREAIRTKFQVPIDDMLKDKLVSLLVNESDPIGNIKPPFDNDILWRKYAWKIGSLDKIKYILFDMNPSPKDAVGYFKFEDIESIKKSIESIYSEMVNNAFMPIQNLCSEKCDEIDSYQIMLTYVSNLINNVQDDTDR</sequence>
<dbReference type="InterPro" id="IPR027417">
    <property type="entry name" value="P-loop_NTPase"/>
</dbReference>
<dbReference type="Proteomes" id="UP000787419">
    <property type="component" value="Unassembled WGS sequence"/>
</dbReference>
<proteinExistence type="predicted"/>
<dbReference type="AlphaFoldDB" id="A0A9D5WVG1"/>
<organism evidence="1 2">
    <name type="scientific">Prevotella nigrescens</name>
    <dbReference type="NCBI Taxonomy" id="28133"/>
    <lineage>
        <taxon>Bacteria</taxon>
        <taxon>Pseudomonadati</taxon>
        <taxon>Bacteroidota</taxon>
        <taxon>Bacteroidia</taxon>
        <taxon>Bacteroidales</taxon>
        <taxon>Prevotellaceae</taxon>
        <taxon>Prevotella</taxon>
    </lineage>
</organism>
<comment type="caution">
    <text evidence="1">The sequence shown here is derived from an EMBL/GenBank/DDBJ whole genome shotgun (WGS) entry which is preliminary data.</text>
</comment>
<dbReference type="EMBL" id="JABZTM010000033">
    <property type="protein sequence ID" value="MBF1446588.1"/>
    <property type="molecule type" value="Genomic_DNA"/>
</dbReference>
<name>A0A9D5WVG1_9BACT</name>
<dbReference type="RefSeq" id="WP_278489654.1">
    <property type="nucleotide sequence ID" value="NZ_JABZTM010000033.1"/>
</dbReference>
<evidence type="ECO:0000313" key="2">
    <source>
        <dbReference type="Proteomes" id="UP000787419"/>
    </source>
</evidence>
<reference evidence="1" key="1">
    <citation type="submission" date="2020-04" db="EMBL/GenBank/DDBJ databases">
        <title>Deep metagenomics examines the oral microbiome during advanced dental caries in children, revealing novel taxa and co-occurrences with host molecules.</title>
        <authorList>
            <person name="Baker J.L."/>
            <person name="Morton J.T."/>
            <person name="Dinis M."/>
            <person name="Alvarez R."/>
            <person name="Tran N.C."/>
            <person name="Knight R."/>
            <person name="Edlund A."/>
        </authorList>
    </citation>
    <scope>NUCLEOTIDE SEQUENCE</scope>
    <source>
        <strain evidence="1">JCVI_32_bin.50</strain>
    </source>
</reference>
<gene>
    <name evidence="1" type="ORF">HXN55_04255</name>
</gene>
<protein>
    <submittedName>
        <fullName evidence="1">Uncharacterized protein</fullName>
    </submittedName>
</protein>
<evidence type="ECO:0000313" key="1">
    <source>
        <dbReference type="EMBL" id="MBF1446588.1"/>
    </source>
</evidence>